<dbReference type="Pfam" id="PF00583">
    <property type="entry name" value="Acetyltransf_1"/>
    <property type="match status" value="2"/>
</dbReference>
<reference evidence="5 6" key="1">
    <citation type="journal article" date="2013" name="BMC Genomics">
        <title>Phylogenetic relationship and virulence inference of Streptococcus Anginosus Group: curated annotation and whole-genome comparative analysis support distinct species designation.</title>
        <authorList>
            <person name="Olson A.B."/>
            <person name="Kent H."/>
            <person name="Sibley C.D."/>
            <person name="Grinwis M.E."/>
            <person name="Mabon P."/>
            <person name="Ouellette C."/>
            <person name="Tyson S."/>
            <person name="Graham M."/>
            <person name="Tyler S.D."/>
            <person name="Van Domselaar G."/>
            <person name="Surette M.G."/>
            <person name="Corbett C.R."/>
        </authorList>
    </citation>
    <scope>NUCLEOTIDE SEQUENCE [LARGE SCALE GENOMIC DNA]</scope>
    <source>
        <strain evidence="5 6">B196</strain>
    </source>
</reference>
<dbReference type="InterPro" id="IPR016181">
    <property type="entry name" value="Acyl_CoA_acyltransferase"/>
</dbReference>
<dbReference type="CDD" id="cd04301">
    <property type="entry name" value="NAT_SF"/>
    <property type="match status" value="2"/>
</dbReference>
<keyword evidence="2" id="KW-0012">Acyltransferase</keyword>
<keyword evidence="6" id="KW-1185">Reference proteome</keyword>
<keyword evidence="3" id="KW-1133">Transmembrane helix</keyword>
<dbReference type="KEGG" id="sib:SIR_0907"/>
<proteinExistence type="predicted"/>
<dbReference type="eggNOG" id="COG0456">
    <property type="taxonomic scope" value="Bacteria"/>
</dbReference>
<dbReference type="InterPro" id="IPR000182">
    <property type="entry name" value="GNAT_dom"/>
</dbReference>
<evidence type="ECO:0000256" key="2">
    <source>
        <dbReference type="ARBA" id="ARBA00023315"/>
    </source>
</evidence>
<dbReference type="PANTHER" id="PTHR43420:SF44">
    <property type="entry name" value="ACETYLTRANSFERASE YPEA"/>
    <property type="match status" value="1"/>
</dbReference>
<feature type="domain" description="N-acetyltransferase" evidence="4">
    <location>
        <begin position="205"/>
        <end position="337"/>
    </location>
</feature>
<dbReference type="PROSITE" id="PS51186">
    <property type="entry name" value="GNAT"/>
    <property type="match status" value="2"/>
</dbReference>
<evidence type="ECO:0000256" key="1">
    <source>
        <dbReference type="ARBA" id="ARBA00022679"/>
    </source>
</evidence>
<dbReference type="PANTHER" id="PTHR43420">
    <property type="entry name" value="ACETYLTRANSFERASE"/>
    <property type="match status" value="1"/>
</dbReference>
<dbReference type="PATRIC" id="fig|862967.3.peg.910"/>
<dbReference type="EMBL" id="CP003857">
    <property type="protein sequence ID" value="AGU76271.1"/>
    <property type="molecule type" value="Genomic_DNA"/>
</dbReference>
<gene>
    <name evidence="5" type="ORF">SIR_0907</name>
</gene>
<dbReference type="GO" id="GO:0016747">
    <property type="term" value="F:acyltransferase activity, transferring groups other than amino-acyl groups"/>
    <property type="evidence" value="ECO:0007669"/>
    <property type="project" value="InterPro"/>
</dbReference>
<evidence type="ECO:0000256" key="3">
    <source>
        <dbReference type="SAM" id="Phobius"/>
    </source>
</evidence>
<dbReference type="Gene3D" id="3.40.630.30">
    <property type="match status" value="2"/>
</dbReference>
<organism evidence="5 6">
    <name type="scientific">Streptococcus intermedius B196</name>
    <dbReference type="NCBI Taxonomy" id="862967"/>
    <lineage>
        <taxon>Bacteria</taxon>
        <taxon>Bacillati</taxon>
        <taxon>Bacillota</taxon>
        <taxon>Bacilli</taxon>
        <taxon>Lactobacillales</taxon>
        <taxon>Streptococcaceae</taxon>
        <taxon>Streptococcus</taxon>
        <taxon>Streptococcus anginosus group</taxon>
    </lineage>
</organism>
<dbReference type="AlphaFoldDB" id="T1ZEX2"/>
<keyword evidence="3" id="KW-0472">Membrane</keyword>
<keyword evidence="3" id="KW-0812">Transmembrane</keyword>
<feature type="transmembrane region" description="Helical" evidence="3">
    <location>
        <begin position="12"/>
        <end position="30"/>
    </location>
</feature>
<evidence type="ECO:0000259" key="4">
    <source>
        <dbReference type="PROSITE" id="PS51186"/>
    </source>
</evidence>
<feature type="domain" description="N-acetyltransferase" evidence="4">
    <location>
        <begin position="57"/>
        <end position="206"/>
    </location>
</feature>
<accession>T1ZEX2</accession>
<dbReference type="HOGENOM" id="CLU_070012_0_0_9"/>
<evidence type="ECO:0000313" key="5">
    <source>
        <dbReference type="EMBL" id="AGU76271.1"/>
    </source>
</evidence>
<sequence length="337" mass="39011">MPLFFEHFSHVISVVFAMFLSLCFIFTYYLEWSSLSKFSPCLYGIMKELRRELMNIIKRTNVTEKERQQLLAITRDCHQLDGSYRTPYLDTTYNVDKDMPAFFLAYEAAKLVGYLFVYADEPKEAEVSLYVIPAYRRKGIARTLLSEFANVATQYNLSEVDYVTEIAFLTKHPNFLEHFQFHITDVELWLEQPRRQFALEKRAGLEVVLADLNLVEEIATFQAEAFGNPLESSRTYAREAILDDNTLLFVLKKDGKIIASCSVDMSTDFNFFFGLAVKKELQGQGLGSYLMSAIMNDVYERNDLKFQIVVDKENTGAYKLYQRLGFQVMTEVVYVGK</sequence>
<dbReference type="SUPFAM" id="SSF55729">
    <property type="entry name" value="Acyl-CoA N-acyltransferases (Nat)"/>
    <property type="match status" value="1"/>
</dbReference>
<protein>
    <recommendedName>
        <fullName evidence="4">N-acetyltransferase domain-containing protein</fullName>
    </recommendedName>
</protein>
<evidence type="ECO:0000313" key="6">
    <source>
        <dbReference type="Proteomes" id="UP000016233"/>
    </source>
</evidence>
<dbReference type="Proteomes" id="UP000016233">
    <property type="component" value="Chromosome"/>
</dbReference>
<name>T1ZEX2_STRIT</name>
<dbReference type="InterPro" id="IPR050680">
    <property type="entry name" value="YpeA/RimI_acetyltransf"/>
</dbReference>
<keyword evidence="1" id="KW-0808">Transferase</keyword>